<dbReference type="OrthoDB" id="6628754at2759"/>
<dbReference type="PROSITE" id="PS51155">
    <property type="entry name" value="CHIT_BIND_RR_2"/>
    <property type="match status" value="1"/>
</dbReference>
<organism evidence="3 4">
    <name type="scientific">Hyalella azteca</name>
    <name type="common">Amphipod</name>
    <dbReference type="NCBI Taxonomy" id="294128"/>
    <lineage>
        <taxon>Eukaryota</taxon>
        <taxon>Metazoa</taxon>
        <taxon>Ecdysozoa</taxon>
        <taxon>Arthropoda</taxon>
        <taxon>Crustacea</taxon>
        <taxon>Multicrustacea</taxon>
        <taxon>Malacostraca</taxon>
        <taxon>Eumalacostraca</taxon>
        <taxon>Peracarida</taxon>
        <taxon>Amphipoda</taxon>
        <taxon>Senticaudata</taxon>
        <taxon>Talitrida</taxon>
        <taxon>Talitroidea</taxon>
        <taxon>Hyalellidae</taxon>
        <taxon>Hyalella</taxon>
    </lineage>
</organism>
<evidence type="ECO:0000313" key="4">
    <source>
        <dbReference type="RefSeq" id="XP_018006385.1"/>
    </source>
</evidence>
<reference evidence="4" key="1">
    <citation type="submission" date="2025-08" db="UniProtKB">
        <authorList>
            <consortium name="RefSeq"/>
        </authorList>
    </citation>
    <scope>IDENTIFICATION</scope>
    <source>
        <tissue evidence="4">Whole organism</tissue>
    </source>
</reference>
<dbReference type="GO" id="GO:0042302">
    <property type="term" value="F:structural constituent of cuticle"/>
    <property type="evidence" value="ECO:0007669"/>
    <property type="project" value="UniProtKB-UniRule"/>
</dbReference>
<dbReference type="PANTHER" id="PTHR12236">
    <property type="entry name" value="STRUCTURAL CONTITUENT OF CUTICLE"/>
    <property type="match status" value="1"/>
</dbReference>
<protein>
    <submittedName>
        <fullName evidence="4">Uncharacterized protein LOC108664325</fullName>
    </submittedName>
</protein>
<sequence>MHEPTSRGRSISSADLSETYERKRVKEILSFDSPGSIEVHLDLNEDPGIDENNVEFDEEDVVPELEKKGKQFGFPGQAYNFLPLGPGPLLGGAPPPIRPEINSPRPSRGRYSYRPPQHIYDPVSYDDRYNHGYNFGYGVADDNTGTYFGQVENRQQGVTQGQYFVDLPDGRRLIVRYYADRTGYYPTITYEQKPGFYVTESPQQYPDYFNPVNGNRYPSSRYPVSADNSYLYNLGPGHGIVNDQHFADNHGFHFTSAGPDHSHDADGPVFGFDRRPISVSSSGIVPPSVIDTSTIPPNFGNSFSPSQPIYPFYLPTRYPYNPFFVFAAPGQIFSQVPFTSSSNPTFGLDQPSFASDKPASVPNFGINPTLVNREQRLNSFRPISNDKFGFLTRNSENEQHLTGTIEDQIKGSKRNSDFNRVGNDEVNAQHGKTIASTLSFEETPDSFFNEEY</sequence>
<dbReference type="PANTHER" id="PTHR12236:SF79">
    <property type="entry name" value="CUTICULAR PROTEIN 50CB-RELATED"/>
    <property type="match status" value="1"/>
</dbReference>
<dbReference type="InterPro" id="IPR051217">
    <property type="entry name" value="Insect_Cuticle_Struc_Prot"/>
</dbReference>
<dbReference type="KEGG" id="hazt:108664325"/>
<dbReference type="RefSeq" id="XP_018006385.1">
    <property type="nucleotide sequence ID" value="XM_018150896.2"/>
</dbReference>
<gene>
    <name evidence="4" type="primary">LOC108664325</name>
</gene>
<name>A0A8B7MYJ4_HYAAZ</name>
<evidence type="ECO:0000313" key="3">
    <source>
        <dbReference type="Proteomes" id="UP000694843"/>
    </source>
</evidence>
<dbReference type="GO" id="GO:0005615">
    <property type="term" value="C:extracellular space"/>
    <property type="evidence" value="ECO:0007669"/>
    <property type="project" value="TreeGrafter"/>
</dbReference>
<keyword evidence="3" id="KW-1185">Reference proteome</keyword>
<dbReference type="Proteomes" id="UP000694843">
    <property type="component" value="Unplaced"/>
</dbReference>
<proteinExistence type="predicted"/>
<dbReference type="PROSITE" id="PS00233">
    <property type="entry name" value="CHIT_BIND_RR_1"/>
    <property type="match status" value="1"/>
</dbReference>
<dbReference type="AlphaFoldDB" id="A0A8B7MYJ4"/>
<dbReference type="GO" id="GO:0031012">
    <property type="term" value="C:extracellular matrix"/>
    <property type="evidence" value="ECO:0007669"/>
    <property type="project" value="TreeGrafter"/>
</dbReference>
<evidence type="ECO:0000256" key="2">
    <source>
        <dbReference type="PROSITE-ProRule" id="PRU00497"/>
    </source>
</evidence>
<dbReference type="InterPro" id="IPR031311">
    <property type="entry name" value="CHIT_BIND_RR_consensus"/>
</dbReference>
<evidence type="ECO:0000256" key="1">
    <source>
        <dbReference type="ARBA" id="ARBA00022460"/>
    </source>
</evidence>
<accession>A0A8B7MYJ4</accession>
<dbReference type="Pfam" id="PF00379">
    <property type="entry name" value="Chitin_bind_4"/>
    <property type="match status" value="1"/>
</dbReference>
<keyword evidence="1 2" id="KW-0193">Cuticle</keyword>
<dbReference type="GeneID" id="108664325"/>
<dbReference type="InterPro" id="IPR000618">
    <property type="entry name" value="Insect_cuticle"/>
</dbReference>